<reference evidence="5 6" key="1">
    <citation type="submission" date="2015-06" db="EMBL/GenBank/DDBJ databases">
        <title>Draft genome assembly of filamentous brackish cyanobacterium Limnoraphis robusta strain CS-951.</title>
        <authorList>
            <person name="Willis A."/>
            <person name="Parks M."/>
            <person name="Burford M.A."/>
        </authorList>
    </citation>
    <scope>NUCLEOTIDE SEQUENCE [LARGE SCALE GENOMIC DNA]</scope>
    <source>
        <strain evidence="5 6">CS-951</strain>
    </source>
</reference>
<name>A0A0F5YLW8_9CYAN</name>
<feature type="compositionally biased region" description="Polar residues" evidence="4">
    <location>
        <begin position="1"/>
        <end position="11"/>
    </location>
</feature>
<evidence type="ECO:0000256" key="2">
    <source>
        <dbReference type="ARBA" id="ARBA00023054"/>
    </source>
</evidence>
<organism evidence="5 6">
    <name type="scientific">Limnoraphis robusta CS-951</name>
    <dbReference type="NCBI Taxonomy" id="1637645"/>
    <lineage>
        <taxon>Bacteria</taxon>
        <taxon>Bacillati</taxon>
        <taxon>Cyanobacteriota</taxon>
        <taxon>Cyanophyceae</taxon>
        <taxon>Oscillatoriophycideae</taxon>
        <taxon>Oscillatoriales</taxon>
        <taxon>Sirenicapillariaceae</taxon>
        <taxon>Limnoraphis</taxon>
    </lineage>
</organism>
<keyword evidence="2 3" id="KW-0175">Coiled coil</keyword>
<evidence type="ECO:0000313" key="6">
    <source>
        <dbReference type="Proteomes" id="UP000033607"/>
    </source>
</evidence>
<comment type="caution">
    <text evidence="5">The sequence shown here is derived from an EMBL/GenBank/DDBJ whole genome shotgun (WGS) entry which is preliminary data.</text>
</comment>
<dbReference type="OrthoDB" id="443634at2"/>
<dbReference type="InterPro" id="IPR050465">
    <property type="entry name" value="UPF0194_transport"/>
</dbReference>
<dbReference type="Proteomes" id="UP000033607">
    <property type="component" value="Unassembled WGS sequence"/>
</dbReference>
<feature type="compositionally biased region" description="Low complexity" evidence="4">
    <location>
        <begin position="22"/>
        <end position="41"/>
    </location>
</feature>
<dbReference type="EMBL" id="LATL02000088">
    <property type="protein sequence ID" value="KKD39165.1"/>
    <property type="molecule type" value="Genomic_DNA"/>
</dbReference>
<dbReference type="PANTHER" id="PTHR32347">
    <property type="entry name" value="EFFLUX SYSTEM COMPONENT YKNX-RELATED"/>
    <property type="match status" value="1"/>
</dbReference>
<evidence type="ECO:0000256" key="4">
    <source>
        <dbReference type="SAM" id="MobiDB-lite"/>
    </source>
</evidence>
<comment type="subcellular location">
    <subcellularLocation>
        <location evidence="1">Cell envelope</location>
    </subcellularLocation>
</comment>
<dbReference type="Gene3D" id="1.10.287.1490">
    <property type="match status" value="1"/>
</dbReference>
<feature type="coiled-coil region" evidence="3">
    <location>
        <begin position="115"/>
        <end position="142"/>
    </location>
</feature>
<feature type="region of interest" description="Disordered" evidence="4">
    <location>
        <begin position="1"/>
        <end position="43"/>
    </location>
</feature>
<dbReference type="PATRIC" id="fig|1637645.4.peg.1762"/>
<evidence type="ECO:0000256" key="3">
    <source>
        <dbReference type="SAM" id="Coils"/>
    </source>
</evidence>
<protein>
    <submittedName>
        <fullName evidence="5">Uncharacterized protein</fullName>
    </submittedName>
</protein>
<evidence type="ECO:0000256" key="1">
    <source>
        <dbReference type="ARBA" id="ARBA00004196"/>
    </source>
</evidence>
<dbReference type="Gene3D" id="2.40.30.170">
    <property type="match status" value="1"/>
</dbReference>
<proteinExistence type="predicted"/>
<accession>A0A0F5YLW8</accession>
<feature type="coiled-coil region" evidence="3">
    <location>
        <begin position="183"/>
        <end position="380"/>
    </location>
</feature>
<dbReference type="AlphaFoldDB" id="A0A0F5YLW8"/>
<evidence type="ECO:0000313" key="5">
    <source>
        <dbReference type="EMBL" id="KKD39165.1"/>
    </source>
</evidence>
<dbReference type="GO" id="GO:0030313">
    <property type="term" value="C:cell envelope"/>
    <property type="evidence" value="ECO:0007669"/>
    <property type="project" value="UniProtKB-SubCell"/>
</dbReference>
<dbReference type="RefSeq" id="WP_046277380.1">
    <property type="nucleotide sequence ID" value="NZ_LATL02000088.1"/>
</dbReference>
<sequence length="516" mass="57410">MTSTPKNSSQPRLKVVPPTVPEQPQTQDKPVQTPVEQTPQPSTFPTQWITWGVVLLGLGGIGMIPVNHSISGSTMITSTVGERQSVTMPEAGTLTLYVRSNQTVKPGDLLATVSSSSLENQKAATEQKISEAKTAVNGAEQKLIIAQTRLEVSQTLEGIAVEQRNRKQEEVNQAKLSSGVARIRAIQQEQAGIESEIKGIENEIQGLENEKAGLENERVGIEKSIERLKQQLEIAELALEKREGLVLDGIMGAASQDLINWQIKVSELTNQIEQQENSLETHQQKIAQKQNQILKTEQLINQRQQQIGAKTEGVNEIIEGLEKQLEEAVSLVEQKTVERISTQREVEAVLTEIADKKYLLSQQEGELKRLEGQEGKLRIESTVLGTVTTPDLDLSNNRTLEAGKEVLSIVNLSRLTGLVEIQQEEIDLIHQNLPVIFKPRQATVHQYQAKIEDIQPVIQSDPSGQNSVLQIRITIDNDDQQLQPGLEGVAHIKTPSLRVYQKVSREFLKLFPWWKL</sequence>
<gene>
    <name evidence="5" type="ORF">WN50_04845</name>
</gene>